<dbReference type="PANTHER" id="PTHR15822:SF4">
    <property type="entry name" value="TYROSYL-DNA PHOSPHODIESTERASE 2"/>
    <property type="match status" value="1"/>
</dbReference>
<dbReference type="Gene3D" id="2.60.40.4070">
    <property type="match status" value="1"/>
</dbReference>
<evidence type="ECO:0000256" key="3">
    <source>
        <dbReference type="ARBA" id="ARBA00004613"/>
    </source>
</evidence>
<dbReference type="InterPro" id="IPR055372">
    <property type="entry name" value="CBM96"/>
</dbReference>
<dbReference type="EMBL" id="MFYX01000033">
    <property type="protein sequence ID" value="OGK06342.1"/>
    <property type="molecule type" value="Genomic_DNA"/>
</dbReference>
<evidence type="ECO:0000259" key="13">
    <source>
        <dbReference type="Pfam" id="PF24517"/>
    </source>
</evidence>
<dbReference type="InterPro" id="IPR051547">
    <property type="entry name" value="TDP2-like"/>
</dbReference>
<protein>
    <submittedName>
        <fullName evidence="14">Uncharacterized protein</fullName>
    </submittedName>
</protein>
<dbReference type="GO" id="GO:0004518">
    <property type="term" value="F:nuclease activity"/>
    <property type="evidence" value="ECO:0007669"/>
    <property type="project" value="UniProtKB-KW"/>
</dbReference>
<comment type="cofactor">
    <cofactor evidence="2">
        <name>Mg(2+)</name>
        <dbReference type="ChEBI" id="CHEBI:18420"/>
    </cofactor>
</comment>
<keyword evidence="5" id="KW-0540">Nuclease</keyword>
<comment type="subcellular location">
    <subcellularLocation>
        <location evidence="3">Secreted</location>
    </subcellularLocation>
</comment>
<accession>A0A1F7FIQ1</accession>
<organism evidence="14 15">
    <name type="scientific">Candidatus Raymondbacteria bacterium RIFOXYD12_FULL_49_13</name>
    <dbReference type="NCBI Taxonomy" id="1817890"/>
    <lineage>
        <taxon>Bacteria</taxon>
        <taxon>Raymondiibacteriota</taxon>
    </lineage>
</organism>
<evidence type="ECO:0000313" key="14">
    <source>
        <dbReference type="EMBL" id="OGK06342.1"/>
    </source>
</evidence>
<evidence type="ECO:0000256" key="5">
    <source>
        <dbReference type="ARBA" id="ARBA00022722"/>
    </source>
</evidence>
<keyword evidence="4" id="KW-0964">Secreted</keyword>
<feature type="domain" description="Carbohydrate-binding module family 96" evidence="13">
    <location>
        <begin position="362"/>
        <end position="512"/>
    </location>
</feature>
<dbReference type="Pfam" id="PF03372">
    <property type="entry name" value="Exo_endo_phos"/>
    <property type="match status" value="1"/>
</dbReference>
<evidence type="ECO:0000256" key="11">
    <source>
        <dbReference type="ARBA" id="ARBA00023204"/>
    </source>
</evidence>
<dbReference type="GO" id="GO:0006281">
    <property type="term" value="P:DNA repair"/>
    <property type="evidence" value="ECO:0007669"/>
    <property type="project" value="UniProtKB-KW"/>
</dbReference>
<dbReference type="Gene3D" id="2.60.40.1220">
    <property type="match status" value="1"/>
</dbReference>
<sequence length="618" mass="67550">MKTIIILLFSFSQIFALKFMTFNILDGATTSWQHVLNIIRNSGAEIITINEANDPGVFYRIADSLGYYRVLSVHNTYNVGILSKYVIKDSAIYTSSTLSKSLLEAKIEVSPDTFIYVFTSHLYPFGTDNERRLEEIKEILPIMATKSKFPIVFAGDLNSRSQLDGLSGDYGAVTTLMADSGFSDVYRSAYPDHSVQPGFTYNAQGAADRRIDYIFTNPGFSAISANVLDSGDYAQWPSDHFAVFAELDVGSIADSTPPEISSIGIVNDTIITITFNEPLDSLSASNPSNYSITNGILVENASLGQTGTIVTLLTSPHMLGSEYVLTAKNILDISDTPNSTGDTGVTAVYSYVLLQRGDTCFAFEDTYISGAAPTANYGAEPILLIDGDQGIKTAFLKFNLSAIKPDSLILDSVHLIIKVATGTYSNSIFGGYAMAVYDNSWSEDNVTFNTQPVISQDTLGNFNQVNNNQIYTIKLNNTILLSETLSIALVTSNSDAAEYLSKEGGYAAYLVVYTHEPTSAIQKDVNNCFDITLCPNPFNNHIAMQYRIAGETTVSISIFNILGDKIIGYVKKKQSPGLKRFNWEAKDGSGNDLAAGIYICNFQFDNGFQTIKRILLVK</sequence>
<keyword evidence="10" id="KW-0460">Magnesium</keyword>
<dbReference type="InterPro" id="IPR026444">
    <property type="entry name" value="Secre_tail"/>
</dbReference>
<dbReference type="SUPFAM" id="SSF56219">
    <property type="entry name" value="DNase I-like"/>
    <property type="match status" value="1"/>
</dbReference>
<dbReference type="NCBIfam" id="NF033679">
    <property type="entry name" value="DNRLRE_dom"/>
    <property type="match status" value="1"/>
</dbReference>
<evidence type="ECO:0000313" key="15">
    <source>
        <dbReference type="Proteomes" id="UP000179243"/>
    </source>
</evidence>
<evidence type="ECO:0000256" key="9">
    <source>
        <dbReference type="ARBA" id="ARBA00022801"/>
    </source>
</evidence>
<evidence type="ECO:0000256" key="7">
    <source>
        <dbReference type="ARBA" id="ARBA00022729"/>
    </source>
</evidence>
<dbReference type="GO" id="GO:0005576">
    <property type="term" value="C:extracellular region"/>
    <property type="evidence" value="ECO:0007669"/>
    <property type="project" value="UniProtKB-SubCell"/>
</dbReference>
<gene>
    <name evidence="14" type="ORF">A2519_08710</name>
</gene>
<evidence type="ECO:0000256" key="10">
    <source>
        <dbReference type="ARBA" id="ARBA00022842"/>
    </source>
</evidence>
<comment type="caution">
    <text evidence="14">The sequence shown here is derived from an EMBL/GenBank/DDBJ whole genome shotgun (WGS) entry which is preliminary data.</text>
</comment>
<keyword evidence="8" id="KW-0227">DNA damage</keyword>
<dbReference type="Proteomes" id="UP000179243">
    <property type="component" value="Unassembled WGS sequence"/>
</dbReference>
<evidence type="ECO:0000259" key="12">
    <source>
        <dbReference type="Pfam" id="PF03372"/>
    </source>
</evidence>
<keyword evidence="11" id="KW-0234">DNA repair</keyword>
<name>A0A1F7FIQ1_UNCRA</name>
<dbReference type="GO" id="GO:0016787">
    <property type="term" value="F:hydrolase activity"/>
    <property type="evidence" value="ECO:0007669"/>
    <property type="project" value="UniProtKB-KW"/>
</dbReference>
<dbReference type="InterPro" id="IPR014755">
    <property type="entry name" value="Cu-Rt/internalin_Ig-like"/>
</dbReference>
<reference evidence="14 15" key="1">
    <citation type="journal article" date="2016" name="Nat. Commun.">
        <title>Thousands of microbial genomes shed light on interconnected biogeochemical processes in an aquifer system.</title>
        <authorList>
            <person name="Anantharaman K."/>
            <person name="Brown C.T."/>
            <person name="Hug L.A."/>
            <person name="Sharon I."/>
            <person name="Castelle C.J."/>
            <person name="Probst A.J."/>
            <person name="Thomas B.C."/>
            <person name="Singh A."/>
            <person name="Wilkins M.J."/>
            <person name="Karaoz U."/>
            <person name="Brodie E.L."/>
            <person name="Williams K.H."/>
            <person name="Hubbard S.S."/>
            <person name="Banfield J.F."/>
        </authorList>
    </citation>
    <scope>NUCLEOTIDE SEQUENCE [LARGE SCALE GENOMIC DNA]</scope>
</reference>
<evidence type="ECO:0000256" key="6">
    <source>
        <dbReference type="ARBA" id="ARBA00022723"/>
    </source>
</evidence>
<keyword evidence="6" id="KW-0479">Metal-binding</keyword>
<evidence type="ECO:0000256" key="4">
    <source>
        <dbReference type="ARBA" id="ARBA00022525"/>
    </source>
</evidence>
<dbReference type="AlphaFoldDB" id="A0A1F7FIQ1"/>
<dbReference type="NCBIfam" id="TIGR04183">
    <property type="entry name" value="Por_Secre_tail"/>
    <property type="match status" value="1"/>
</dbReference>
<keyword evidence="7" id="KW-0732">Signal</keyword>
<comment type="cofactor">
    <cofactor evidence="1">
        <name>Mn(2+)</name>
        <dbReference type="ChEBI" id="CHEBI:29035"/>
    </cofactor>
</comment>
<dbReference type="GO" id="GO:0046872">
    <property type="term" value="F:metal ion binding"/>
    <property type="evidence" value="ECO:0007669"/>
    <property type="project" value="UniProtKB-KW"/>
</dbReference>
<dbReference type="InterPro" id="IPR005135">
    <property type="entry name" value="Endo/exonuclease/phosphatase"/>
</dbReference>
<dbReference type="Gene3D" id="3.60.10.10">
    <property type="entry name" value="Endonuclease/exonuclease/phosphatase"/>
    <property type="match status" value="1"/>
</dbReference>
<dbReference type="InterPro" id="IPR036691">
    <property type="entry name" value="Endo/exonu/phosph_ase_sf"/>
</dbReference>
<dbReference type="Pfam" id="PF24517">
    <property type="entry name" value="CBM96"/>
    <property type="match status" value="1"/>
</dbReference>
<evidence type="ECO:0000256" key="2">
    <source>
        <dbReference type="ARBA" id="ARBA00001946"/>
    </source>
</evidence>
<feature type="domain" description="Endonuclease/exonuclease/phosphatase" evidence="12">
    <location>
        <begin position="20"/>
        <end position="240"/>
    </location>
</feature>
<keyword evidence="9" id="KW-0378">Hydrolase</keyword>
<evidence type="ECO:0000256" key="1">
    <source>
        <dbReference type="ARBA" id="ARBA00001936"/>
    </source>
</evidence>
<evidence type="ECO:0000256" key="8">
    <source>
        <dbReference type="ARBA" id="ARBA00022763"/>
    </source>
</evidence>
<dbReference type="PANTHER" id="PTHR15822">
    <property type="entry name" value="TRAF AND TNF RECEPTOR-ASSOCIATED PROTEIN"/>
    <property type="match status" value="1"/>
</dbReference>
<proteinExistence type="predicted"/>